<keyword evidence="1" id="KW-1133">Transmembrane helix</keyword>
<comment type="caution">
    <text evidence="2">The sequence shown here is derived from an EMBL/GenBank/DDBJ whole genome shotgun (WGS) entry which is preliminary data.</text>
</comment>
<name>A0AA39TS45_9PEZI</name>
<keyword evidence="1" id="KW-0812">Transmembrane</keyword>
<dbReference type="EMBL" id="JAULSU010000007">
    <property type="protein sequence ID" value="KAK0610877.1"/>
    <property type="molecule type" value="Genomic_DNA"/>
</dbReference>
<evidence type="ECO:0000313" key="2">
    <source>
        <dbReference type="EMBL" id="KAK0610877.1"/>
    </source>
</evidence>
<feature type="transmembrane region" description="Helical" evidence="1">
    <location>
        <begin position="370"/>
        <end position="394"/>
    </location>
</feature>
<organism evidence="2 3">
    <name type="scientific">Immersiella caudata</name>
    <dbReference type="NCBI Taxonomy" id="314043"/>
    <lineage>
        <taxon>Eukaryota</taxon>
        <taxon>Fungi</taxon>
        <taxon>Dikarya</taxon>
        <taxon>Ascomycota</taxon>
        <taxon>Pezizomycotina</taxon>
        <taxon>Sordariomycetes</taxon>
        <taxon>Sordariomycetidae</taxon>
        <taxon>Sordariales</taxon>
        <taxon>Lasiosphaeriaceae</taxon>
        <taxon>Immersiella</taxon>
    </lineage>
</organism>
<dbReference type="Proteomes" id="UP001175000">
    <property type="component" value="Unassembled WGS sequence"/>
</dbReference>
<evidence type="ECO:0000313" key="3">
    <source>
        <dbReference type="Proteomes" id="UP001175000"/>
    </source>
</evidence>
<reference evidence="2" key="1">
    <citation type="submission" date="2023-06" db="EMBL/GenBank/DDBJ databases">
        <title>Genome-scale phylogeny and comparative genomics of the fungal order Sordariales.</title>
        <authorList>
            <consortium name="Lawrence Berkeley National Laboratory"/>
            <person name="Hensen N."/>
            <person name="Bonometti L."/>
            <person name="Westerberg I."/>
            <person name="Brannstrom I.O."/>
            <person name="Guillou S."/>
            <person name="Cros-Aarteil S."/>
            <person name="Calhoun S."/>
            <person name="Haridas S."/>
            <person name="Kuo A."/>
            <person name="Mondo S."/>
            <person name="Pangilinan J."/>
            <person name="Riley R."/>
            <person name="Labutti K."/>
            <person name="Andreopoulos B."/>
            <person name="Lipzen A."/>
            <person name="Chen C."/>
            <person name="Yanf M."/>
            <person name="Daum C."/>
            <person name="Ng V."/>
            <person name="Clum A."/>
            <person name="Steindorff A."/>
            <person name="Ohm R."/>
            <person name="Martin F."/>
            <person name="Silar P."/>
            <person name="Natvig D."/>
            <person name="Lalanne C."/>
            <person name="Gautier V."/>
            <person name="Ament-Velasquez S.L."/>
            <person name="Kruys A."/>
            <person name="Hutchinson M.I."/>
            <person name="Powell A.J."/>
            <person name="Barry K."/>
            <person name="Miller A.N."/>
            <person name="Grigoriev I.V."/>
            <person name="Debuchy R."/>
            <person name="Gladieux P."/>
            <person name="Thoren M.H."/>
            <person name="Johannesson H."/>
        </authorList>
    </citation>
    <scope>NUCLEOTIDE SEQUENCE</scope>
    <source>
        <strain evidence="2">CBS 606.72</strain>
    </source>
</reference>
<dbReference type="Gene3D" id="1.20.58.340">
    <property type="entry name" value="Magnesium transport protein CorA, transmembrane region"/>
    <property type="match status" value="1"/>
</dbReference>
<gene>
    <name evidence="2" type="ORF">B0T14DRAFT_570807</name>
</gene>
<feature type="transmembrane region" description="Helical" evidence="1">
    <location>
        <begin position="406"/>
        <end position="425"/>
    </location>
</feature>
<sequence>MDWDSGQADFTEHDTSNFSFYFDQECLVVRKRGNDDDEPPSIRKITGKVEWDAWFEDEREVTDDTTQPCFYAMHSLQSRTRGLPRSAFTDLALALWKKHMESTSSNTAGRQKHYAGDSQKRSTLFLAYSARMSTSLPADLALSTTFIPSMQHSYSIVYGCNPTQMRGTERRLRSAGRYMSHPLLLAGIFAELERERLIAEVDGLVDKFAASSSIPEDAKWDPNSTQIRDYFTNCIKSRNLVDQIKAVKRQLVSFLEELAVLDAQWQEELETLPPKAPFDDEKRQPNDTRQRLHNALETGQRIKRRLSDISVEYDEKIDECEMIAQNLPLAMQTVWNQTSRQEFIINTRIAKANNTIALETKRESTQMRSIALLTMVYLPMSCVASIFSTSLFNFSPSEGESVVSRYIWVLVGLSLGLTAITMAIWHVTTNRESKREAERKDIQLDDMV</sequence>
<dbReference type="AlphaFoldDB" id="A0AA39TS45"/>
<accession>A0AA39TS45</accession>
<evidence type="ECO:0000256" key="1">
    <source>
        <dbReference type="SAM" id="Phobius"/>
    </source>
</evidence>
<protein>
    <submittedName>
        <fullName evidence="2">Uncharacterized protein</fullName>
    </submittedName>
</protein>
<keyword evidence="3" id="KW-1185">Reference proteome</keyword>
<keyword evidence="1" id="KW-0472">Membrane</keyword>
<proteinExistence type="predicted"/>